<evidence type="ECO:0000313" key="2">
    <source>
        <dbReference type="Proteomes" id="UP001157502"/>
    </source>
</evidence>
<keyword evidence="2" id="KW-1185">Reference proteome</keyword>
<name>A0ACC2F6A0_DALPE</name>
<dbReference type="Proteomes" id="UP001157502">
    <property type="component" value="Chromosome 33"/>
</dbReference>
<dbReference type="EMBL" id="CM055760">
    <property type="protein sequence ID" value="KAJ7986881.1"/>
    <property type="molecule type" value="Genomic_DNA"/>
</dbReference>
<accession>A0ACC2F6A0</accession>
<organism evidence="1 2">
    <name type="scientific">Dallia pectoralis</name>
    <name type="common">Alaska blackfish</name>
    <dbReference type="NCBI Taxonomy" id="75939"/>
    <lineage>
        <taxon>Eukaryota</taxon>
        <taxon>Metazoa</taxon>
        <taxon>Chordata</taxon>
        <taxon>Craniata</taxon>
        <taxon>Vertebrata</taxon>
        <taxon>Euteleostomi</taxon>
        <taxon>Actinopterygii</taxon>
        <taxon>Neopterygii</taxon>
        <taxon>Teleostei</taxon>
        <taxon>Protacanthopterygii</taxon>
        <taxon>Esociformes</taxon>
        <taxon>Umbridae</taxon>
        <taxon>Dallia</taxon>
    </lineage>
</organism>
<comment type="caution">
    <text evidence="1">The sequence shown here is derived from an EMBL/GenBank/DDBJ whole genome shotgun (WGS) entry which is preliminary data.</text>
</comment>
<gene>
    <name evidence="1" type="ORF">DPEC_G00333000</name>
</gene>
<evidence type="ECO:0000313" key="1">
    <source>
        <dbReference type="EMBL" id="KAJ7986881.1"/>
    </source>
</evidence>
<proteinExistence type="predicted"/>
<sequence length="893" mass="100840">MSQALQPVGADPTALRQQLFDLWTRKELEALRAVASKCFSDFQCPLEGLLCVLEGCPGRQKGKAHTMGHSILMEFENWRRTNTKVTLQGVPEACKLGLQRRALSLLTDAQPTYMGPLINIYQLQTLDRSILRLHIIRLQSLNCYREAALLSMKLEFQNEVDMEEMCVPLILQDKLPIAESYVSGHPEMEEHLVTLLDSWCTLYFSIEQLCRRFPRLSLSKHQKDQIQPKMLSKQVFRLMEKFSIKPGLCPNAVYKRRSDSLRFLMYKRFVEKGMSEENWLDHVQSTVADDPELQIQLVEMLVKYDSLVRAAQWSIRYGLSNDRLPFGVRDTIGSLPPSLRKVAKSSSAESWDTPQAHCDRFYQLPITREHVHFLEMPEELERCRKAVLQPGSVVGVDMEWRAGFGAVSSQQQVSLIQLAVLGQVFLLDLCAPGFSQHVDMVDFITRFFTDPTVLKLGYGMSGDLRGLLATWPQFSKEPLKIEGLLDLLTLHQKIQRSTSSRCGPRGVLVGEGPVERGLSLLVQQVLGRPLDKMEQLSNWERRPLRTSQLRYAAVDAYCLLDVYSALAQDPACFGLPPDLRSISALQAEKSREEKMKKGERRKQTKHQGYQGRQEDSKTPAPTPILGPVKSSDPGVNSQCPPVSPQQLRVVCDNMLQGLGRYLRCLGVDVLMLENNDDHRLAAQLAQEEGRVILTCGQPYQTLKSQVGEGRCIALDCSEKARDQAVRVLRHFNVRPTQSDIFSRCQVCNSDQYLKLSREDMTRLLMERGFLQNHQQDGENWEEELDPLTLPALSTPQSPTLFLAPGAPRYSPHCRWAPLSDLDPESLAFPGGAVIQLQTVPSGLLPRIPIFFICTGCGKVFWEGSHFSKVVSQFQEVLCITPDTEDTSPSSKQA</sequence>
<protein>
    <submittedName>
        <fullName evidence="1">Uncharacterized protein</fullName>
    </submittedName>
</protein>
<reference evidence="1" key="1">
    <citation type="submission" date="2021-05" db="EMBL/GenBank/DDBJ databases">
        <authorList>
            <person name="Pan Q."/>
            <person name="Jouanno E."/>
            <person name="Zahm M."/>
            <person name="Klopp C."/>
            <person name="Cabau C."/>
            <person name="Louis A."/>
            <person name="Berthelot C."/>
            <person name="Parey E."/>
            <person name="Roest Crollius H."/>
            <person name="Montfort J."/>
            <person name="Robinson-Rechavi M."/>
            <person name="Bouchez O."/>
            <person name="Lampietro C."/>
            <person name="Lopez Roques C."/>
            <person name="Donnadieu C."/>
            <person name="Postlethwait J."/>
            <person name="Bobe J."/>
            <person name="Dillon D."/>
            <person name="Chandos A."/>
            <person name="von Hippel F."/>
            <person name="Guiguen Y."/>
        </authorList>
    </citation>
    <scope>NUCLEOTIDE SEQUENCE</scope>
    <source>
        <strain evidence="1">YG-Jan2019</strain>
    </source>
</reference>